<feature type="domain" description="HTH tetR-type" evidence="5">
    <location>
        <begin position="9"/>
        <end position="69"/>
    </location>
</feature>
<dbReference type="Pfam" id="PF00440">
    <property type="entry name" value="TetR_N"/>
    <property type="match status" value="1"/>
</dbReference>
<dbReference type="InterPro" id="IPR009057">
    <property type="entry name" value="Homeodomain-like_sf"/>
</dbReference>
<organism evidence="6 7">
    <name type="scientific">Loigolactobacillus jiayinensis</name>
    <dbReference type="NCBI Taxonomy" id="2486016"/>
    <lineage>
        <taxon>Bacteria</taxon>
        <taxon>Bacillati</taxon>
        <taxon>Bacillota</taxon>
        <taxon>Bacilli</taxon>
        <taxon>Lactobacillales</taxon>
        <taxon>Lactobacillaceae</taxon>
        <taxon>Loigolactobacillus</taxon>
    </lineage>
</organism>
<dbReference type="InterPro" id="IPR001647">
    <property type="entry name" value="HTH_TetR"/>
</dbReference>
<dbReference type="PRINTS" id="PR00455">
    <property type="entry name" value="HTHTETR"/>
</dbReference>
<dbReference type="PROSITE" id="PS50977">
    <property type="entry name" value="HTH_TETR_2"/>
    <property type="match status" value="1"/>
</dbReference>
<comment type="caution">
    <text evidence="6">The sequence shown here is derived from an EMBL/GenBank/DDBJ whole genome shotgun (WGS) entry which is preliminary data.</text>
</comment>
<sequence length="198" mass="22558">MGLRERKKALKRQEIVAVAMHLFDEKGFDKVTVAEIAKQASIAPKTLFTYFKSKDDIMFNNETTLLSGVRHLIQQQTSVANLWPAFHQFTETLPTDETTTNLMLITRELMANVIRNPELSNRLLQMWATYEAGIQAALIDQRLTDSLTAQVLAHQMVLVLEIMFKEELPADLWVTRVTRVFNATSQVASLTNEVDMTM</sequence>
<dbReference type="EMBL" id="JBHSSL010000115">
    <property type="protein sequence ID" value="MFC6171645.1"/>
    <property type="molecule type" value="Genomic_DNA"/>
</dbReference>
<dbReference type="SUPFAM" id="SSF46689">
    <property type="entry name" value="Homeodomain-like"/>
    <property type="match status" value="1"/>
</dbReference>
<keyword evidence="2 4" id="KW-0238">DNA-binding</keyword>
<keyword evidence="3" id="KW-0804">Transcription</keyword>
<dbReference type="InterPro" id="IPR050109">
    <property type="entry name" value="HTH-type_TetR-like_transc_reg"/>
</dbReference>
<dbReference type="PANTHER" id="PTHR30055">
    <property type="entry name" value="HTH-TYPE TRANSCRIPTIONAL REGULATOR RUTR"/>
    <property type="match status" value="1"/>
</dbReference>
<dbReference type="RefSeq" id="WP_125552480.1">
    <property type="nucleotide sequence ID" value="NZ_JBHSSL010000115.1"/>
</dbReference>
<evidence type="ECO:0000256" key="2">
    <source>
        <dbReference type="ARBA" id="ARBA00023125"/>
    </source>
</evidence>
<reference evidence="7" key="1">
    <citation type="journal article" date="2019" name="Int. J. Syst. Evol. Microbiol.">
        <title>The Global Catalogue of Microorganisms (GCM) 10K type strain sequencing project: providing services to taxonomists for standard genome sequencing and annotation.</title>
        <authorList>
            <consortium name="The Broad Institute Genomics Platform"/>
            <consortium name="The Broad Institute Genome Sequencing Center for Infectious Disease"/>
            <person name="Wu L."/>
            <person name="Ma J."/>
        </authorList>
    </citation>
    <scope>NUCLEOTIDE SEQUENCE [LARGE SCALE GENOMIC DNA]</scope>
    <source>
        <strain evidence="7">CCM 8904</strain>
    </source>
</reference>
<feature type="DNA-binding region" description="H-T-H motif" evidence="4">
    <location>
        <begin position="32"/>
        <end position="51"/>
    </location>
</feature>
<evidence type="ECO:0000313" key="7">
    <source>
        <dbReference type="Proteomes" id="UP001596289"/>
    </source>
</evidence>
<dbReference type="Gene3D" id="1.10.357.10">
    <property type="entry name" value="Tetracycline Repressor, domain 2"/>
    <property type="match status" value="1"/>
</dbReference>
<gene>
    <name evidence="6" type="ORF">ACFQGP_13880</name>
</gene>
<keyword evidence="7" id="KW-1185">Reference proteome</keyword>
<proteinExistence type="predicted"/>
<evidence type="ECO:0000256" key="1">
    <source>
        <dbReference type="ARBA" id="ARBA00023015"/>
    </source>
</evidence>
<accession>A0ABW1RFR1</accession>
<name>A0ABW1RFR1_9LACO</name>
<protein>
    <submittedName>
        <fullName evidence="6">TetR/AcrR family transcriptional regulator</fullName>
    </submittedName>
</protein>
<dbReference type="PANTHER" id="PTHR30055:SF234">
    <property type="entry name" value="HTH-TYPE TRANSCRIPTIONAL REGULATOR BETI"/>
    <property type="match status" value="1"/>
</dbReference>
<keyword evidence="1" id="KW-0805">Transcription regulation</keyword>
<evidence type="ECO:0000256" key="4">
    <source>
        <dbReference type="PROSITE-ProRule" id="PRU00335"/>
    </source>
</evidence>
<evidence type="ECO:0000313" key="6">
    <source>
        <dbReference type="EMBL" id="MFC6171645.1"/>
    </source>
</evidence>
<dbReference type="Proteomes" id="UP001596289">
    <property type="component" value="Unassembled WGS sequence"/>
</dbReference>
<evidence type="ECO:0000259" key="5">
    <source>
        <dbReference type="PROSITE" id="PS50977"/>
    </source>
</evidence>
<evidence type="ECO:0000256" key="3">
    <source>
        <dbReference type="ARBA" id="ARBA00023163"/>
    </source>
</evidence>